<sequence>MTDLYFGRGEYGPPRSAVLDINNMLVHWRHRPEWKEAMELGIRVAWWEADDPLADALLVQFGAYPDIDDCGIDYYETLSQATAAIQVDLSKDRPIPDEFLRCHTVSKLARFGMETQSEFGGWRSPGFYVGSAGNIDDLTHFWNLRAAGVSLSFHDPDHKHRYELIDAAYESALRADLSTGDEHSREPAIWSRREIGEEAQAAMGEGKFVLCRIDDFLWNGMNVKPCTAILGQESALGVIGAGNAPRISFALSNKPFSGDTWFYSQHLIASIKLFGGFDQDSMFIPPYVPELNEFYGRTMALRYDLVRVEPQRIAFVIDAADRDLSFQAVPVASLIERIFDLGGYKASLSGGGLIARQLIARMGGPDGARAFKIPGVRRLLKQYGPNDSFTAKAALQLIGEKDPENPRASFADHKGLFIEPRDWNEELTPKAVFAHLVAKGLFRMGSDLRCPTCALTSWVPLDDLKQDTKCQLCGTAFDATRQLVDERFAYRRSGVLGLERNIQGAVPVALVLQQLSVALHGLSNESASGASYDLIPKDGDEGKRCETDFVYLARHPRDATTDFIIGEVKDVGGTIDENDIKHLHDVADSLPKSRFNTYVVLAKLSPFTEDEIALAKTLNTKYRRRVIMLTDRDLEPYHIYEHAAEELGERVVAVSADDLAAITQKLYFAPRDIQKVEVVAAK</sequence>
<dbReference type="Proteomes" id="UP000825799">
    <property type="component" value="Chromosome"/>
</dbReference>
<dbReference type="CDD" id="cd00188">
    <property type="entry name" value="TOPRIM"/>
    <property type="match status" value="1"/>
</dbReference>
<evidence type="ECO:0000313" key="2">
    <source>
        <dbReference type="Proteomes" id="UP000825799"/>
    </source>
</evidence>
<name>A0ABX8WDA6_9HYPH</name>
<gene>
    <name evidence="1" type="ORF">K1X15_19120</name>
</gene>
<protein>
    <submittedName>
        <fullName evidence="1">Uncharacterized protein</fullName>
    </submittedName>
</protein>
<dbReference type="EMBL" id="CP080590">
    <property type="protein sequence ID" value="QYO76662.1"/>
    <property type="molecule type" value="Genomic_DNA"/>
</dbReference>
<keyword evidence="2" id="KW-1185">Reference proteome</keyword>
<reference evidence="1 2" key="1">
    <citation type="submission" date="2021-08" db="EMBL/GenBank/DDBJ databases">
        <title>Devosia salina sp. nov., isolated from the South China Sea sediment.</title>
        <authorList>
            <person name="Zhou Z."/>
        </authorList>
    </citation>
    <scope>NUCLEOTIDE SEQUENCE [LARGE SCALE GENOMIC DNA]</scope>
    <source>
        <strain evidence="1 2">SCS-3</strain>
    </source>
</reference>
<evidence type="ECO:0000313" key="1">
    <source>
        <dbReference type="EMBL" id="QYO76662.1"/>
    </source>
</evidence>
<proteinExistence type="predicted"/>
<accession>A0ABX8WDA6</accession>
<organism evidence="1 2">
    <name type="scientific">Devosia salina</name>
    <dbReference type="NCBI Taxonomy" id="2860336"/>
    <lineage>
        <taxon>Bacteria</taxon>
        <taxon>Pseudomonadati</taxon>
        <taxon>Pseudomonadota</taxon>
        <taxon>Alphaproteobacteria</taxon>
        <taxon>Hyphomicrobiales</taxon>
        <taxon>Devosiaceae</taxon>
        <taxon>Devosia</taxon>
    </lineage>
</organism>
<dbReference type="RefSeq" id="WP_220305127.1">
    <property type="nucleotide sequence ID" value="NZ_CP080590.1"/>
</dbReference>